<dbReference type="EMBL" id="BSOS01000003">
    <property type="protein sequence ID" value="GLR65407.1"/>
    <property type="molecule type" value="Genomic_DNA"/>
</dbReference>
<reference evidence="2" key="1">
    <citation type="journal article" date="2019" name="Int. J. Syst. Evol. Microbiol.">
        <title>The Global Catalogue of Microorganisms (GCM) 10K type strain sequencing project: providing services to taxonomists for standard genome sequencing and annotation.</title>
        <authorList>
            <consortium name="The Broad Institute Genomics Platform"/>
            <consortium name="The Broad Institute Genome Sequencing Center for Infectious Disease"/>
            <person name="Wu L."/>
            <person name="Ma J."/>
        </authorList>
    </citation>
    <scope>NUCLEOTIDE SEQUENCE [LARGE SCALE GENOMIC DNA]</scope>
    <source>
        <strain evidence="2">NBRC 112502</strain>
    </source>
</reference>
<name>A0ABQ6A4E2_9PROT</name>
<organism evidence="1 2">
    <name type="scientific">Acidocella aquatica</name>
    <dbReference type="NCBI Taxonomy" id="1922313"/>
    <lineage>
        <taxon>Bacteria</taxon>
        <taxon>Pseudomonadati</taxon>
        <taxon>Pseudomonadota</taxon>
        <taxon>Alphaproteobacteria</taxon>
        <taxon>Acetobacterales</taxon>
        <taxon>Acidocellaceae</taxon>
        <taxon>Acidocella</taxon>
    </lineage>
</organism>
<protein>
    <submittedName>
        <fullName evidence="1">Uncharacterized protein</fullName>
    </submittedName>
</protein>
<proteinExistence type="predicted"/>
<comment type="caution">
    <text evidence="1">The sequence shown here is derived from an EMBL/GenBank/DDBJ whole genome shotgun (WGS) entry which is preliminary data.</text>
</comment>
<sequence>MSALEAREDELNGLLANQPAREPMLHPNLAEIYHEKVAALHTALAEPATKDEAFSIIRTLIDEVRLIPEKDELRIEIRSARAGILALSAANDKTACVSTDGSVSVLVE</sequence>
<accession>A0ABQ6A4E2</accession>
<evidence type="ECO:0000313" key="2">
    <source>
        <dbReference type="Proteomes" id="UP001156641"/>
    </source>
</evidence>
<keyword evidence="2" id="KW-1185">Reference proteome</keyword>
<dbReference type="RefSeq" id="WP_284255895.1">
    <property type="nucleotide sequence ID" value="NZ_BSOS01000003.1"/>
</dbReference>
<evidence type="ECO:0000313" key="1">
    <source>
        <dbReference type="EMBL" id="GLR65407.1"/>
    </source>
</evidence>
<gene>
    <name evidence="1" type="ORF">GCM10010909_00850</name>
</gene>
<dbReference type="Proteomes" id="UP001156641">
    <property type="component" value="Unassembled WGS sequence"/>
</dbReference>